<dbReference type="GO" id="GO:0061798">
    <property type="term" value="F:GTP 3',8'-cyclase activity"/>
    <property type="evidence" value="ECO:0007669"/>
    <property type="project" value="UniProtKB-UniRule"/>
</dbReference>
<dbReference type="EMBL" id="BAFE01000073">
    <property type="protein sequence ID" value="GAB49059.1"/>
    <property type="molecule type" value="Genomic_DNA"/>
</dbReference>
<dbReference type="InterPro" id="IPR013785">
    <property type="entry name" value="Aldolase_TIM"/>
</dbReference>
<keyword evidence="4 12" id="KW-0479">Metal-binding</keyword>
<keyword evidence="2 12" id="KW-0004">4Fe-4S</keyword>
<dbReference type="InterPro" id="IPR010505">
    <property type="entry name" value="MoaA_twitch"/>
</dbReference>
<dbReference type="SUPFAM" id="SSF102114">
    <property type="entry name" value="Radical SAM enzymes"/>
    <property type="match status" value="1"/>
</dbReference>
<dbReference type="SFLD" id="SFLDG01067">
    <property type="entry name" value="SPASM/twitch_domain_containing"/>
    <property type="match status" value="1"/>
</dbReference>
<dbReference type="InterPro" id="IPR000385">
    <property type="entry name" value="MoaA_NifB_PqqE_Fe-S-bd_CS"/>
</dbReference>
<feature type="region of interest" description="Disordered" evidence="13">
    <location>
        <begin position="1"/>
        <end position="73"/>
    </location>
</feature>
<dbReference type="InterPro" id="IPR058240">
    <property type="entry name" value="rSAM_sf"/>
</dbReference>
<evidence type="ECO:0000256" key="8">
    <source>
        <dbReference type="ARBA" id="ARBA00023134"/>
    </source>
</evidence>
<comment type="similarity">
    <text evidence="12">Belongs to the radical SAM superfamily. MoaA family.</text>
</comment>
<keyword evidence="16" id="KW-1185">Reference proteome</keyword>
<feature type="binding site" evidence="12">
    <location>
        <position position="230"/>
    </location>
    <ligand>
        <name>GTP</name>
        <dbReference type="ChEBI" id="CHEBI:37565"/>
    </ligand>
</feature>
<dbReference type="CDD" id="cd01335">
    <property type="entry name" value="Radical_SAM"/>
    <property type="match status" value="1"/>
</dbReference>
<keyword evidence="5 12" id="KW-0547">Nucleotide-binding</keyword>
<dbReference type="SFLD" id="SFLDG01383">
    <property type="entry name" value="cyclic_pyranopterin_phosphate"/>
    <property type="match status" value="1"/>
</dbReference>
<feature type="binding site" evidence="12">
    <location>
        <begin position="332"/>
        <end position="334"/>
    </location>
    <ligand>
        <name>GTP</name>
        <dbReference type="ChEBI" id="CHEBI:37565"/>
    </ligand>
</feature>
<comment type="pathway">
    <text evidence="12">Cofactor biosynthesis; molybdopterin biosynthesis.</text>
</comment>
<evidence type="ECO:0000256" key="5">
    <source>
        <dbReference type="ARBA" id="ARBA00022741"/>
    </source>
</evidence>
<dbReference type="GO" id="GO:0061799">
    <property type="term" value="F:cyclic pyranopterin monophosphate synthase activity"/>
    <property type="evidence" value="ECO:0007669"/>
    <property type="project" value="TreeGrafter"/>
</dbReference>
<comment type="caution">
    <text evidence="15">The sequence shown here is derived from an EMBL/GenBank/DDBJ whole genome shotgun (WGS) entry which is preliminary data.</text>
</comment>
<dbReference type="SMART" id="SM00729">
    <property type="entry name" value="Elp3"/>
    <property type="match status" value="1"/>
</dbReference>
<evidence type="ECO:0000256" key="3">
    <source>
        <dbReference type="ARBA" id="ARBA00022691"/>
    </source>
</evidence>
<comment type="cofactor">
    <cofactor evidence="12">
        <name>[4Fe-4S] cluster</name>
        <dbReference type="ChEBI" id="CHEBI:49883"/>
    </cofactor>
    <text evidence="12">Binds 2 [4Fe-4S] clusters. Binds 1 [4Fe-4S] cluster coordinated with 3 cysteines and an exchangeable S-adenosyl-L-methionine and 1 [4Fe-4S] cluster coordinated with 3 cysteines and the GTP-derived substrate.</text>
</comment>
<dbReference type="STRING" id="1089455.MOPEL_096_00660"/>
<dbReference type="SFLD" id="SFLDS00029">
    <property type="entry name" value="Radical_SAM"/>
    <property type="match status" value="1"/>
</dbReference>
<evidence type="ECO:0000256" key="7">
    <source>
        <dbReference type="ARBA" id="ARBA00023014"/>
    </source>
</evidence>
<feature type="binding site" evidence="12">
    <location>
        <position position="99"/>
    </location>
    <ligand>
        <name>[4Fe-4S] cluster</name>
        <dbReference type="ChEBI" id="CHEBI:49883"/>
        <label>1</label>
        <note>4Fe-4S-S-AdoMet</note>
    </ligand>
</feature>
<evidence type="ECO:0000313" key="15">
    <source>
        <dbReference type="EMBL" id="GAB49059.1"/>
    </source>
</evidence>
<dbReference type="AlphaFoldDB" id="H5UTK1"/>
<evidence type="ECO:0000313" key="16">
    <source>
        <dbReference type="Proteomes" id="UP000004367"/>
    </source>
</evidence>
<evidence type="ECO:0000256" key="1">
    <source>
        <dbReference type="ARBA" id="ARBA00012167"/>
    </source>
</evidence>
<dbReference type="PANTHER" id="PTHR22960">
    <property type="entry name" value="MOLYBDOPTERIN COFACTOR SYNTHESIS PROTEIN A"/>
    <property type="match status" value="1"/>
</dbReference>
<evidence type="ECO:0000256" key="13">
    <source>
        <dbReference type="SAM" id="MobiDB-lite"/>
    </source>
</evidence>
<sequence>MSEMSDPFDVRDSPRPTRRPTSGVAIVARMTSDAPFTAPVTTPDAGGGAPGHLPWPVPRRGDAPETEAPPARSEGLVDTFGRVARDLRISLTDHCNLRCTYCMPAEGLPWMARPQMLTDEELLRLVRVFGDLGIEQVRLTGGEPLLRKGLTDIVAGIAALPNRPRIAMTSNGIGLARRAADLADAGLDRVNISLDTIDRETFATLSRRDRFDDVVAGLAAAAEAGLAPVKVNAVAMRGVNDDGVADLLQWCLERGYELRFIEQMPLDAQHGWERAQMVTAGEIRARLEERFTLTPVPERGSAPAERFLVDGGPATVGIIASVTAPFCGACDRVRLTADGMVRNCLFARGEVDLRGPMREGASDRDLVRLIRGEMWRKAAGHGIGKPDFTQPTRPMSAIGG</sequence>
<dbReference type="eggNOG" id="COG2896">
    <property type="taxonomic scope" value="Bacteria"/>
</dbReference>
<dbReference type="CDD" id="cd21117">
    <property type="entry name" value="Twitch_MoaA"/>
    <property type="match status" value="1"/>
</dbReference>
<feature type="domain" description="Radical SAM core" evidence="14">
    <location>
        <begin position="79"/>
        <end position="304"/>
    </location>
</feature>
<keyword evidence="7 12" id="KW-0411">Iron-sulfur</keyword>
<feature type="binding site" evidence="12">
    <location>
        <position position="142"/>
    </location>
    <ligand>
        <name>S-adenosyl-L-methionine</name>
        <dbReference type="ChEBI" id="CHEBI:59789"/>
    </ligand>
</feature>
<feature type="binding site" evidence="12">
    <location>
        <position position="327"/>
    </location>
    <ligand>
        <name>[4Fe-4S] cluster</name>
        <dbReference type="ChEBI" id="CHEBI:49883"/>
        <label>2</label>
        <note>4Fe-4S-substrate</note>
    </ligand>
</feature>
<keyword evidence="3 12" id="KW-0949">S-adenosyl-L-methionine</keyword>
<feature type="binding site" evidence="12">
    <location>
        <position position="330"/>
    </location>
    <ligand>
        <name>[4Fe-4S] cluster</name>
        <dbReference type="ChEBI" id="CHEBI:49883"/>
        <label>2</label>
        <note>4Fe-4S-substrate</note>
    </ligand>
</feature>
<evidence type="ECO:0000256" key="9">
    <source>
        <dbReference type="ARBA" id="ARBA00023150"/>
    </source>
</evidence>
<keyword evidence="10 12" id="KW-0456">Lyase</keyword>
<dbReference type="GO" id="GO:0051539">
    <property type="term" value="F:4 iron, 4 sulfur cluster binding"/>
    <property type="evidence" value="ECO:0007669"/>
    <property type="project" value="UniProtKB-UniRule"/>
</dbReference>
<comment type="subunit">
    <text evidence="12">Monomer and homodimer.</text>
</comment>
<dbReference type="UniPathway" id="UPA00344"/>
<gene>
    <name evidence="12 15" type="primary">moaA</name>
    <name evidence="15" type="ORF">MOPEL_096_00660</name>
</gene>
<comment type="catalytic activity">
    <reaction evidence="11 12">
        <text>GTP + AH2 + S-adenosyl-L-methionine = (8S)-3',8-cyclo-7,8-dihydroguanosine 5'-triphosphate + 5'-deoxyadenosine + L-methionine + A + H(+)</text>
        <dbReference type="Rhea" id="RHEA:49576"/>
        <dbReference type="ChEBI" id="CHEBI:13193"/>
        <dbReference type="ChEBI" id="CHEBI:15378"/>
        <dbReference type="ChEBI" id="CHEBI:17319"/>
        <dbReference type="ChEBI" id="CHEBI:17499"/>
        <dbReference type="ChEBI" id="CHEBI:37565"/>
        <dbReference type="ChEBI" id="CHEBI:57844"/>
        <dbReference type="ChEBI" id="CHEBI:59789"/>
        <dbReference type="ChEBI" id="CHEBI:131766"/>
        <dbReference type="EC" id="4.1.99.22"/>
    </reaction>
</comment>
<feature type="region of interest" description="Disordered" evidence="13">
    <location>
        <begin position="381"/>
        <end position="400"/>
    </location>
</feature>
<dbReference type="InterPro" id="IPR007197">
    <property type="entry name" value="rSAM"/>
</dbReference>
<evidence type="ECO:0000256" key="6">
    <source>
        <dbReference type="ARBA" id="ARBA00023004"/>
    </source>
</evidence>
<dbReference type="PROSITE" id="PS51918">
    <property type="entry name" value="RADICAL_SAM"/>
    <property type="match status" value="1"/>
</dbReference>
<protein>
    <recommendedName>
        <fullName evidence="1 12">GTP 3',8-cyclase</fullName>
        <ecNumber evidence="1 12">4.1.99.22</ecNumber>
    </recommendedName>
    <alternativeName>
        <fullName evidence="12">Molybdenum cofactor biosynthesis protein A</fullName>
    </alternativeName>
</protein>
<dbReference type="Gene3D" id="3.20.20.70">
    <property type="entry name" value="Aldolase class I"/>
    <property type="match status" value="1"/>
</dbReference>
<evidence type="ECO:0000256" key="10">
    <source>
        <dbReference type="ARBA" id="ARBA00023239"/>
    </source>
</evidence>
<evidence type="ECO:0000256" key="4">
    <source>
        <dbReference type="ARBA" id="ARBA00022723"/>
    </source>
</evidence>
<dbReference type="GO" id="GO:0005525">
    <property type="term" value="F:GTP binding"/>
    <property type="evidence" value="ECO:0007669"/>
    <property type="project" value="UniProtKB-UniRule"/>
</dbReference>
<proteinExistence type="inferred from homology"/>
<dbReference type="InterPro" id="IPR050105">
    <property type="entry name" value="MoCo_biosynth_MoaA/MoaC"/>
</dbReference>
<evidence type="ECO:0000256" key="11">
    <source>
        <dbReference type="ARBA" id="ARBA00048697"/>
    </source>
</evidence>
<dbReference type="EC" id="4.1.99.22" evidence="1 12"/>
<dbReference type="GO" id="GO:1904047">
    <property type="term" value="F:S-adenosyl-L-methionine binding"/>
    <property type="evidence" value="ECO:0007669"/>
    <property type="project" value="UniProtKB-UniRule"/>
</dbReference>
<evidence type="ECO:0000256" key="12">
    <source>
        <dbReference type="HAMAP-Rule" id="MF_01225"/>
    </source>
</evidence>
<dbReference type="PROSITE" id="PS01305">
    <property type="entry name" value="MOAA_NIFB_PQQE"/>
    <property type="match status" value="1"/>
</dbReference>
<feature type="binding site" evidence="12">
    <location>
        <position position="88"/>
    </location>
    <ligand>
        <name>GTP</name>
        <dbReference type="ChEBI" id="CHEBI:37565"/>
    </ligand>
</feature>
<dbReference type="InterPro" id="IPR013483">
    <property type="entry name" value="MoaA"/>
</dbReference>
<feature type="binding site" evidence="12">
    <location>
        <position position="102"/>
    </location>
    <ligand>
        <name>[4Fe-4S] cluster</name>
        <dbReference type="ChEBI" id="CHEBI:49883"/>
        <label>1</label>
        <note>4Fe-4S-S-AdoMet</note>
    </ligand>
</feature>
<dbReference type="PANTHER" id="PTHR22960:SF0">
    <property type="entry name" value="MOLYBDENUM COFACTOR BIOSYNTHESIS PROTEIN 1"/>
    <property type="match status" value="1"/>
</dbReference>
<name>H5UTK1_9MICO</name>
<feature type="binding site" evidence="12">
    <location>
        <position position="101"/>
    </location>
    <ligand>
        <name>S-adenosyl-L-methionine</name>
        <dbReference type="ChEBI" id="CHEBI:59789"/>
    </ligand>
</feature>
<accession>H5UTK1</accession>
<reference evidence="15 16" key="1">
    <citation type="submission" date="2012-02" db="EMBL/GenBank/DDBJ databases">
        <title>Whole genome shotgun sequence of Mobilicoccus pelagius NBRC 104925.</title>
        <authorList>
            <person name="Yoshida Y."/>
            <person name="Hosoyama A."/>
            <person name="Tsuchikane K."/>
            <person name="Katsumata H."/>
            <person name="Yamazaki S."/>
            <person name="Fujita N."/>
        </authorList>
    </citation>
    <scope>NUCLEOTIDE SEQUENCE [LARGE SCALE GENOMIC DNA]</scope>
    <source>
        <strain evidence="15 16">NBRC 104925</strain>
    </source>
</reference>
<dbReference type="Proteomes" id="UP000004367">
    <property type="component" value="Unassembled WGS sequence"/>
</dbReference>
<keyword evidence="9 12" id="KW-0501">Molybdenum cofactor biosynthesis</keyword>
<organism evidence="15 16">
    <name type="scientific">Mobilicoccus pelagius NBRC 104925</name>
    <dbReference type="NCBI Taxonomy" id="1089455"/>
    <lineage>
        <taxon>Bacteria</taxon>
        <taxon>Bacillati</taxon>
        <taxon>Actinomycetota</taxon>
        <taxon>Actinomycetes</taxon>
        <taxon>Micrococcales</taxon>
        <taxon>Dermatophilaceae</taxon>
        <taxon>Mobilicoccus</taxon>
    </lineage>
</organism>
<keyword evidence="6 12" id="KW-0408">Iron</keyword>
<dbReference type="Pfam" id="PF06463">
    <property type="entry name" value="Mob_synth_C"/>
    <property type="match status" value="1"/>
</dbReference>
<dbReference type="Pfam" id="PF04055">
    <property type="entry name" value="Radical_SAM"/>
    <property type="match status" value="1"/>
</dbReference>
<dbReference type="InterPro" id="IPR006638">
    <property type="entry name" value="Elp3/MiaA/NifB-like_rSAM"/>
</dbReference>
<dbReference type="GO" id="GO:0046872">
    <property type="term" value="F:metal ion binding"/>
    <property type="evidence" value="ECO:0007669"/>
    <property type="project" value="UniProtKB-KW"/>
</dbReference>
<dbReference type="GO" id="GO:0006777">
    <property type="term" value="P:Mo-molybdopterin cofactor biosynthetic process"/>
    <property type="evidence" value="ECO:0007669"/>
    <property type="project" value="UniProtKB-UniRule"/>
</dbReference>
<comment type="function">
    <text evidence="12">Catalyzes the cyclization of GTP to (8S)-3',8-cyclo-7,8-dihydroguanosine 5'-triphosphate.</text>
</comment>
<dbReference type="SFLD" id="SFLDG01386">
    <property type="entry name" value="main_SPASM_domain-containing"/>
    <property type="match status" value="1"/>
</dbReference>
<dbReference type="NCBIfam" id="TIGR02666">
    <property type="entry name" value="moaA"/>
    <property type="match status" value="1"/>
</dbReference>
<feature type="binding site" evidence="12">
    <location>
        <position position="344"/>
    </location>
    <ligand>
        <name>[4Fe-4S] cluster</name>
        <dbReference type="ChEBI" id="CHEBI:49883"/>
        <label>2</label>
        <note>4Fe-4S-substrate</note>
    </ligand>
</feature>
<evidence type="ECO:0000256" key="2">
    <source>
        <dbReference type="ARBA" id="ARBA00022485"/>
    </source>
</evidence>
<keyword evidence="8 12" id="KW-0342">GTP-binding</keyword>
<feature type="binding site" evidence="12">
    <location>
        <position position="264"/>
    </location>
    <ligand>
        <name>S-adenosyl-L-methionine</name>
        <dbReference type="ChEBI" id="CHEBI:59789"/>
    </ligand>
</feature>
<dbReference type="HAMAP" id="MF_01225_B">
    <property type="entry name" value="MoaA_B"/>
    <property type="match status" value="1"/>
</dbReference>
<feature type="binding site" evidence="12">
    <location>
        <position position="193"/>
    </location>
    <ligand>
        <name>S-adenosyl-L-methionine</name>
        <dbReference type="ChEBI" id="CHEBI:59789"/>
    </ligand>
</feature>
<dbReference type="InterPro" id="IPR040064">
    <property type="entry name" value="MoaA-like"/>
</dbReference>
<evidence type="ECO:0000259" key="14">
    <source>
        <dbReference type="PROSITE" id="PS51918"/>
    </source>
</evidence>
<feature type="binding site" evidence="12">
    <location>
        <position position="138"/>
    </location>
    <ligand>
        <name>GTP</name>
        <dbReference type="ChEBI" id="CHEBI:37565"/>
    </ligand>
</feature>
<feature type="binding site" evidence="12">
    <location>
        <position position="95"/>
    </location>
    <ligand>
        <name>[4Fe-4S] cluster</name>
        <dbReference type="ChEBI" id="CHEBI:49883"/>
        <label>1</label>
        <note>4Fe-4S-S-AdoMet</note>
    </ligand>
</feature>
<feature type="binding site" evidence="12">
    <location>
        <position position="169"/>
    </location>
    <ligand>
        <name>GTP</name>
        <dbReference type="ChEBI" id="CHEBI:37565"/>
    </ligand>
</feature>